<keyword evidence="3" id="KW-0328">Glycosyltransferase</keyword>
<dbReference type="Pfam" id="PF00535">
    <property type="entry name" value="Glycos_transf_2"/>
    <property type="match status" value="1"/>
</dbReference>
<dbReference type="Proteomes" id="UP000182160">
    <property type="component" value="Unassembled WGS sequence"/>
</dbReference>
<dbReference type="PANTHER" id="PTHR48090">
    <property type="entry name" value="UNDECAPRENYL-PHOSPHATE 4-DEOXY-4-FORMAMIDO-L-ARABINOSE TRANSFERASE-RELATED"/>
    <property type="match status" value="1"/>
</dbReference>
<dbReference type="PANTHER" id="PTHR48090:SF10">
    <property type="entry name" value="GLUCOSYL-3-PHOSPHOGLYCERATE SYNTHASE"/>
    <property type="match status" value="1"/>
</dbReference>
<evidence type="ECO:0000259" key="6">
    <source>
        <dbReference type="Pfam" id="PF00535"/>
    </source>
</evidence>
<dbReference type="Gene3D" id="3.90.550.10">
    <property type="entry name" value="Spore Coat Polysaccharide Biosynthesis Protein SpsA, Chain A"/>
    <property type="match status" value="1"/>
</dbReference>
<protein>
    <submittedName>
        <fullName evidence="7">Glycosyl transferase family 2</fullName>
    </submittedName>
</protein>
<evidence type="ECO:0000313" key="7">
    <source>
        <dbReference type="EMBL" id="SEN33737.1"/>
    </source>
</evidence>
<dbReference type="SUPFAM" id="SSF53448">
    <property type="entry name" value="Nucleotide-diphospho-sugar transferases"/>
    <property type="match status" value="1"/>
</dbReference>
<evidence type="ECO:0000313" key="8">
    <source>
        <dbReference type="Proteomes" id="UP000182160"/>
    </source>
</evidence>
<comment type="cofactor">
    <cofactor evidence="1">
        <name>Mg(2+)</name>
        <dbReference type="ChEBI" id="CHEBI:18420"/>
    </cofactor>
</comment>
<evidence type="ECO:0000256" key="1">
    <source>
        <dbReference type="ARBA" id="ARBA00001946"/>
    </source>
</evidence>
<proteinExistence type="inferred from homology"/>
<evidence type="ECO:0000256" key="5">
    <source>
        <dbReference type="ARBA" id="ARBA00022842"/>
    </source>
</evidence>
<evidence type="ECO:0000256" key="4">
    <source>
        <dbReference type="ARBA" id="ARBA00022679"/>
    </source>
</evidence>
<dbReference type="GO" id="GO:0016757">
    <property type="term" value="F:glycosyltransferase activity"/>
    <property type="evidence" value="ECO:0007669"/>
    <property type="project" value="UniProtKB-KW"/>
</dbReference>
<dbReference type="InterPro" id="IPR029044">
    <property type="entry name" value="Nucleotide-diphossugar_trans"/>
</dbReference>
<feature type="domain" description="Glycosyltransferase 2-like" evidence="6">
    <location>
        <begin position="6"/>
        <end position="87"/>
    </location>
</feature>
<dbReference type="InterPro" id="IPR050256">
    <property type="entry name" value="Glycosyltransferase_2"/>
</dbReference>
<comment type="similarity">
    <text evidence="2">Belongs to the glycosyltransferase 2 family.</text>
</comment>
<dbReference type="AlphaFoldDB" id="A0A1H8FR61"/>
<organism evidence="7 8">
    <name type="scientific">Roseovarius tolerans</name>
    <dbReference type="NCBI Taxonomy" id="74031"/>
    <lineage>
        <taxon>Bacteria</taxon>
        <taxon>Pseudomonadati</taxon>
        <taxon>Pseudomonadota</taxon>
        <taxon>Alphaproteobacteria</taxon>
        <taxon>Rhodobacterales</taxon>
        <taxon>Roseobacteraceae</taxon>
        <taxon>Roseovarius</taxon>
    </lineage>
</organism>
<evidence type="ECO:0000256" key="3">
    <source>
        <dbReference type="ARBA" id="ARBA00022676"/>
    </source>
</evidence>
<sequence>MPDLISVIVPARNEAQTIARVVRVLRDMAGIAEVVVIDNASTDATAAEAAGAGAQVVTETRPGMGHAVRTGIGAARHDWVMKVDADLDKFDTGLFSNMIRARAPGVGLIKGAWNDPKDNMPMTRLLVRPALAGMFPGLGRLRAPNTGIYLFDKSRIAHGELVGDYAVDLDVMLRVHAAGAEVAEVDIGRIVHDARDVSHYNGMAEQIMAFFLSRQPLDLLGEVIVVTERPETVLRTALGHAARKLMSGARVTFALGEGPGLDVLSEAVAPFPTARIVALDDLSGVAPSAHAARLTVIAGEGAALTAARSCATRHATALPVELWRMPGAGETVGDISVDIAEGAEIKRAALERLDGSAQVALREVFRVEGDVAQEPSCSGQARG</sequence>
<name>A0A1H8FR61_9RHOB</name>
<dbReference type="InterPro" id="IPR001173">
    <property type="entry name" value="Glyco_trans_2-like"/>
</dbReference>
<dbReference type="EMBL" id="FOBO01000015">
    <property type="protein sequence ID" value="SEN33737.1"/>
    <property type="molecule type" value="Genomic_DNA"/>
</dbReference>
<reference evidence="7 8" key="1">
    <citation type="submission" date="2016-10" db="EMBL/GenBank/DDBJ databases">
        <authorList>
            <person name="de Groot N.N."/>
        </authorList>
    </citation>
    <scope>NUCLEOTIDE SEQUENCE [LARGE SCALE GENOMIC DNA]</scope>
    <source>
        <strain evidence="7 8">DSM 11457</strain>
    </source>
</reference>
<keyword evidence="4 7" id="KW-0808">Transferase</keyword>
<dbReference type="RefSeq" id="WP_074787638.1">
    <property type="nucleotide sequence ID" value="NZ_FOBO01000015.1"/>
</dbReference>
<accession>A0A1H8FR61</accession>
<evidence type="ECO:0000256" key="2">
    <source>
        <dbReference type="ARBA" id="ARBA00006739"/>
    </source>
</evidence>
<gene>
    <name evidence="7" type="ORF">SAMN04488077_11589</name>
</gene>
<keyword evidence="5" id="KW-0460">Magnesium</keyword>